<evidence type="ECO:0000313" key="1">
    <source>
        <dbReference type="EMBL" id="RGV42601.1"/>
    </source>
</evidence>
<dbReference type="Proteomes" id="UP000285343">
    <property type="component" value="Unassembled WGS sequence"/>
</dbReference>
<proteinExistence type="predicted"/>
<evidence type="ECO:0000313" key="2">
    <source>
        <dbReference type="Proteomes" id="UP000285343"/>
    </source>
</evidence>
<accession>A0A412XGL0</accession>
<organism evidence="1 2">
    <name type="scientific">Bacteroides uniformis</name>
    <dbReference type="NCBI Taxonomy" id="820"/>
    <lineage>
        <taxon>Bacteria</taxon>
        <taxon>Pseudomonadati</taxon>
        <taxon>Bacteroidota</taxon>
        <taxon>Bacteroidia</taxon>
        <taxon>Bacteroidales</taxon>
        <taxon>Bacteroidaceae</taxon>
        <taxon>Bacteroides</taxon>
    </lineage>
</organism>
<name>A0A412XGL0_BACUN</name>
<sequence length="120" mass="13884">MKILNIKIMTAEDLIKNNSLTDIEVTGNQTIVFSEIALTAVNMAREEVKCKWEKATAAFVKDAENNMKQRTIEEIAISEDEMRQKAIDSFIKNCPCWSRFQQDRKCDECAYMKGFCNQLY</sequence>
<gene>
    <name evidence="1" type="ORF">DWW14_08805</name>
</gene>
<dbReference type="EMBL" id="QRZC01000009">
    <property type="protein sequence ID" value="RGV42601.1"/>
    <property type="molecule type" value="Genomic_DNA"/>
</dbReference>
<comment type="caution">
    <text evidence="1">The sequence shown here is derived from an EMBL/GenBank/DDBJ whole genome shotgun (WGS) entry which is preliminary data.</text>
</comment>
<protein>
    <submittedName>
        <fullName evidence="1">Uncharacterized protein</fullName>
    </submittedName>
</protein>
<dbReference type="AlphaFoldDB" id="A0A412XGL0"/>
<reference evidence="1 2" key="1">
    <citation type="submission" date="2018-08" db="EMBL/GenBank/DDBJ databases">
        <title>A genome reference for cultivated species of the human gut microbiota.</title>
        <authorList>
            <person name="Zou Y."/>
            <person name="Xue W."/>
            <person name="Luo G."/>
        </authorList>
    </citation>
    <scope>NUCLEOTIDE SEQUENCE [LARGE SCALE GENOMIC DNA]</scope>
    <source>
        <strain evidence="1 2">AF14-42</strain>
    </source>
</reference>